<dbReference type="InterPro" id="IPR044662">
    <property type="entry name" value="HS1/DABB1-like"/>
</dbReference>
<name>A0ABW5MRK6_9FLAO</name>
<evidence type="ECO:0000259" key="2">
    <source>
        <dbReference type="PROSITE" id="PS51502"/>
    </source>
</evidence>
<dbReference type="InterPro" id="IPR011008">
    <property type="entry name" value="Dimeric_a/b-barrel"/>
</dbReference>
<dbReference type="Proteomes" id="UP001597526">
    <property type="component" value="Unassembled WGS sequence"/>
</dbReference>
<evidence type="ECO:0000313" key="4">
    <source>
        <dbReference type="Proteomes" id="UP001597526"/>
    </source>
</evidence>
<dbReference type="Gene3D" id="3.30.70.100">
    <property type="match status" value="1"/>
</dbReference>
<evidence type="ECO:0000313" key="3">
    <source>
        <dbReference type="EMBL" id="MFD2585835.1"/>
    </source>
</evidence>
<dbReference type="InterPro" id="IPR013097">
    <property type="entry name" value="Dabb"/>
</dbReference>
<dbReference type="EMBL" id="JBHULB010000006">
    <property type="protein sequence ID" value="MFD2585835.1"/>
    <property type="molecule type" value="Genomic_DNA"/>
</dbReference>
<proteinExistence type="predicted"/>
<dbReference type="SUPFAM" id="SSF54909">
    <property type="entry name" value="Dimeric alpha+beta barrel"/>
    <property type="match status" value="1"/>
</dbReference>
<comment type="subunit">
    <text evidence="1">Homodimer.</text>
</comment>
<accession>A0ABW5MRK6</accession>
<evidence type="ECO:0000256" key="1">
    <source>
        <dbReference type="ARBA" id="ARBA00011738"/>
    </source>
</evidence>
<dbReference type="RefSeq" id="WP_377765351.1">
    <property type="nucleotide sequence ID" value="NZ_JBHULB010000006.1"/>
</dbReference>
<dbReference type="Pfam" id="PF07876">
    <property type="entry name" value="Dabb"/>
    <property type="match status" value="1"/>
</dbReference>
<protein>
    <submittedName>
        <fullName evidence="3">Dabb family protein</fullName>
    </submittedName>
</protein>
<keyword evidence="4" id="KW-1185">Reference proteome</keyword>
<sequence>MTTEKITQDSLLRHIVLFKFKEDTSAEELATIEKTFAALPGKIPQIVDFEWGTNNSPEGLDKGFTHSFFVSFKNEEDRAIYLPHPDHKAFIAVASPHIDDVLVLDYWAK</sequence>
<organism evidence="3 4">
    <name type="scientific">Croceitalea marina</name>
    <dbReference type="NCBI Taxonomy" id="1775166"/>
    <lineage>
        <taxon>Bacteria</taxon>
        <taxon>Pseudomonadati</taxon>
        <taxon>Bacteroidota</taxon>
        <taxon>Flavobacteriia</taxon>
        <taxon>Flavobacteriales</taxon>
        <taxon>Flavobacteriaceae</taxon>
        <taxon>Croceitalea</taxon>
    </lineage>
</organism>
<comment type="caution">
    <text evidence="3">The sequence shown here is derived from an EMBL/GenBank/DDBJ whole genome shotgun (WGS) entry which is preliminary data.</text>
</comment>
<dbReference type="SMART" id="SM00886">
    <property type="entry name" value="Dabb"/>
    <property type="match status" value="1"/>
</dbReference>
<dbReference type="PANTHER" id="PTHR33178:SF10">
    <property type="entry name" value="STRESS-RESPONSE A_B BARREL DOMAIN-CONTAINING PROTEIN"/>
    <property type="match status" value="1"/>
</dbReference>
<gene>
    <name evidence="3" type="ORF">ACFSQJ_02765</name>
</gene>
<feature type="domain" description="Stress-response A/B barrel" evidence="2">
    <location>
        <begin position="12"/>
        <end position="106"/>
    </location>
</feature>
<reference evidence="4" key="1">
    <citation type="journal article" date="2019" name="Int. J. Syst. Evol. Microbiol.">
        <title>The Global Catalogue of Microorganisms (GCM) 10K type strain sequencing project: providing services to taxonomists for standard genome sequencing and annotation.</title>
        <authorList>
            <consortium name="The Broad Institute Genomics Platform"/>
            <consortium name="The Broad Institute Genome Sequencing Center for Infectious Disease"/>
            <person name="Wu L."/>
            <person name="Ma J."/>
        </authorList>
    </citation>
    <scope>NUCLEOTIDE SEQUENCE [LARGE SCALE GENOMIC DNA]</scope>
    <source>
        <strain evidence="4">KCTC 52368</strain>
    </source>
</reference>
<dbReference type="PANTHER" id="PTHR33178">
    <property type="match status" value="1"/>
</dbReference>
<dbReference type="PROSITE" id="PS51502">
    <property type="entry name" value="S_R_A_B_BARREL"/>
    <property type="match status" value="1"/>
</dbReference>